<dbReference type="Pfam" id="PF01243">
    <property type="entry name" value="PNPOx_N"/>
    <property type="match status" value="1"/>
</dbReference>
<proteinExistence type="predicted"/>
<gene>
    <name evidence="2" type="ORF">CLV25_1119</name>
</gene>
<evidence type="ECO:0000313" key="3">
    <source>
        <dbReference type="Proteomes" id="UP000294830"/>
    </source>
</evidence>
<dbReference type="PANTHER" id="PTHR40660">
    <property type="entry name" value="5'-PHOSPHATE OXIDASE PUTATIVE DOMAIN-CONTAINING PROTEIN-RELATED"/>
    <property type="match status" value="1"/>
</dbReference>
<evidence type="ECO:0000259" key="1">
    <source>
        <dbReference type="Pfam" id="PF01243"/>
    </source>
</evidence>
<reference evidence="2 3" key="1">
    <citation type="submission" date="2019-03" db="EMBL/GenBank/DDBJ databases">
        <title>Genomic Encyclopedia of Archaeal and Bacterial Type Strains, Phase II (KMG-II): from individual species to whole genera.</title>
        <authorList>
            <person name="Goeker M."/>
        </authorList>
    </citation>
    <scope>NUCLEOTIDE SEQUENCE [LARGE SCALE GENOMIC DNA]</scope>
    <source>
        <strain evidence="2 3">RL-C</strain>
    </source>
</reference>
<name>A0A4V2RNW5_9BACT</name>
<dbReference type="EMBL" id="SLWB01000011">
    <property type="protein sequence ID" value="TCN65330.1"/>
    <property type="molecule type" value="Genomic_DNA"/>
</dbReference>
<evidence type="ECO:0000313" key="2">
    <source>
        <dbReference type="EMBL" id="TCN65330.1"/>
    </source>
</evidence>
<comment type="caution">
    <text evidence="2">The sequence shown here is derived from an EMBL/GenBank/DDBJ whole genome shotgun (WGS) entry which is preliminary data.</text>
</comment>
<dbReference type="SUPFAM" id="SSF50475">
    <property type="entry name" value="FMN-binding split barrel"/>
    <property type="match status" value="1"/>
</dbReference>
<dbReference type="AlphaFoldDB" id="A0A4V2RNW5"/>
<keyword evidence="3" id="KW-1185">Reference proteome</keyword>
<dbReference type="InterPro" id="IPR011576">
    <property type="entry name" value="Pyridox_Oxase_N"/>
</dbReference>
<dbReference type="RefSeq" id="WP_131839715.1">
    <property type="nucleotide sequence ID" value="NZ_SLWB01000011.1"/>
</dbReference>
<accession>A0A4V2RNW5</accession>
<dbReference type="InterPro" id="IPR012349">
    <property type="entry name" value="Split_barrel_FMN-bd"/>
</dbReference>
<organism evidence="2 3">
    <name type="scientific">Acetobacteroides hydrogenigenes</name>
    <dbReference type="NCBI Taxonomy" id="979970"/>
    <lineage>
        <taxon>Bacteria</taxon>
        <taxon>Pseudomonadati</taxon>
        <taxon>Bacteroidota</taxon>
        <taxon>Bacteroidia</taxon>
        <taxon>Bacteroidales</taxon>
        <taxon>Rikenellaceae</taxon>
        <taxon>Acetobacteroides</taxon>
    </lineage>
</organism>
<dbReference type="Gene3D" id="2.30.110.10">
    <property type="entry name" value="Electron Transport, Fmn-binding Protein, Chain A"/>
    <property type="match status" value="1"/>
</dbReference>
<dbReference type="OrthoDB" id="5419131at2"/>
<dbReference type="Proteomes" id="UP000294830">
    <property type="component" value="Unassembled WGS sequence"/>
</dbReference>
<sequence>MVVLPEQVCKAWDNRKDAVVFSTADVNGVPNSIYVKSVSRYSESLIVIVDNYFHKTRKNILAGGKASILFITNEGKSYQLKGSVRYLQSGEIYDDMKRWNPSRHPGHAAACLEVEEVYSGSERIA</sequence>
<protein>
    <recommendedName>
        <fullName evidence="1">Pyridoxamine 5'-phosphate oxidase N-terminal domain-containing protein</fullName>
    </recommendedName>
</protein>
<feature type="domain" description="Pyridoxamine 5'-phosphate oxidase N-terminal" evidence="1">
    <location>
        <begin position="9"/>
        <end position="118"/>
    </location>
</feature>
<dbReference type="PANTHER" id="PTHR40660:SF1">
    <property type="entry name" value="5'-PHOSPHATE OXIDASE PUTATIVE DOMAIN-CONTAINING PROTEIN-RELATED"/>
    <property type="match status" value="1"/>
</dbReference>